<name>A0ABQ5A2A8_9ASTR</name>
<keyword evidence="2" id="KW-1185">Reference proteome</keyword>
<protein>
    <submittedName>
        <fullName evidence="1">Uncharacterized protein</fullName>
    </submittedName>
</protein>
<dbReference type="Proteomes" id="UP001151760">
    <property type="component" value="Unassembled WGS sequence"/>
</dbReference>
<dbReference type="EMBL" id="BQNB010011792">
    <property type="protein sequence ID" value="GJS95217.1"/>
    <property type="molecule type" value="Genomic_DNA"/>
</dbReference>
<gene>
    <name evidence="1" type="ORF">Tco_0802185</name>
</gene>
<organism evidence="1 2">
    <name type="scientific">Tanacetum coccineum</name>
    <dbReference type="NCBI Taxonomy" id="301880"/>
    <lineage>
        <taxon>Eukaryota</taxon>
        <taxon>Viridiplantae</taxon>
        <taxon>Streptophyta</taxon>
        <taxon>Embryophyta</taxon>
        <taxon>Tracheophyta</taxon>
        <taxon>Spermatophyta</taxon>
        <taxon>Magnoliopsida</taxon>
        <taxon>eudicotyledons</taxon>
        <taxon>Gunneridae</taxon>
        <taxon>Pentapetalae</taxon>
        <taxon>asterids</taxon>
        <taxon>campanulids</taxon>
        <taxon>Asterales</taxon>
        <taxon>Asteraceae</taxon>
        <taxon>Asteroideae</taxon>
        <taxon>Anthemideae</taxon>
        <taxon>Anthemidinae</taxon>
        <taxon>Tanacetum</taxon>
    </lineage>
</organism>
<evidence type="ECO:0000313" key="2">
    <source>
        <dbReference type="Proteomes" id="UP001151760"/>
    </source>
</evidence>
<proteinExistence type="predicted"/>
<reference evidence="1" key="2">
    <citation type="submission" date="2022-01" db="EMBL/GenBank/DDBJ databases">
        <authorList>
            <person name="Yamashiro T."/>
            <person name="Shiraishi A."/>
            <person name="Satake H."/>
            <person name="Nakayama K."/>
        </authorList>
    </citation>
    <scope>NUCLEOTIDE SEQUENCE</scope>
</reference>
<sequence>MTARFATTQAKNLEVQSEAFKDVNTPAEMLRGLDKQFERKEDSGLYFDERIWVPAYGNLRTLIMNEAHATKYSVRNTEKYRSLLI</sequence>
<reference evidence="1" key="1">
    <citation type="journal article" date="2022" name="Int. J. Mol. Sci.">
        <title>Draft Genome of Tanacetum Coccineum: Genomic Comparison of Closely Related Tanacetum-Family Plants.</title>
        <authorList>
            <person name="Yamashiro T."/>
            <person name="Shiraishi A."/>
            <person name="Nakayama K."/>
            <person name="Satake H."/>
        </authorList>
    </citation>
    <scope>NUCLEOTIDE SEQUENCE</scope>
</reference>
<evidence type="ECO:0000313" key="1">
    <source>
        <dbReference type="EMBL" id="GJS95217.1"/>
    </source>
</evidence>
<comment type="caution">
    <text evidence="1">The sequence shown here is derived from an EMBL/GenBank/DDBJ whole genome shotgun (WGS) entry which is preliminary data.</text>
</comment>
<accession>A0ABQ5A2A8</accession>